<keyword evidence="2" id="KW-1185">Reference proteome</keyword>
<evidence type="ECO:0000313" key="1">
    <source>
        <dbReference type="EMBL" id="KAF9061306.1"/>
    </source>
</evidence>
<reference evidence="1" key="1">
    <citation type="submission" date="2020-11" db="EMBL/GenBank/DDBJ databases">
        <authorList>
            <consortium name="DOE Joint Genome Institute"/>
            <person name="Ahrendt S."/>
            <person name="Riley R."/>
            <person name="Andreopoulos W."/>
            <person name="Labutti K."/>
            <person name="Pangilinan J."/>
            <person name="Ruiz-Duenas F.J."/>
            <person name="Barrasa J.M."/>
            <person name="Sanchez-Garcia M."/>
            <person name="Camarero S."/>
            <person name="Miyauchi S."/>
            <person name="Serrano A."/>
            <person name="Linde D."/>
            <person name="Babiker R."/>
            <person name="Drula E."/>
            <person name="Ayuso-Fernandez I."/>
            <person name="Pacheco R."/>
            <person name="Padilla G."/>
            <person name="Ferreira P."/>
            <person name="Barriuso J."/>
            <person name="Kellner H."/>
            <person name="Castanera R."/>
            <person name="Alfaro M."/>
            <person name="Ramirez L."/>
            <person name="Pisabarro A.G."/>
            <person name="Kuo A."/>
            <person name="Tritt A."/>
            <person name="Lipzen A."/>
            <person name="He G."/>
            <person name="Yan M."/>
            <person name="Ng V."/>
            <person name="Cullen D."/>
            <person name="Martin F."/>
            <person name="Rosso M.-N."/>
            <person name="Henrissat B."/>
            <person name="Hibbett D."/>
            <person name="Martinez A.T."/>
            <person name="Grigoriev I.V."/>
        </authorList>
    </citation>
    <scope>NUCLEOTIDE SEQUENCE</scope>
    <source>
        <strain evidence="1">AH 40177</strain>
    </source>
</reference>
<proteinExistence type="predicted"/>
<comment type="caution">
    <text evidence="1">The sequence shown here is derived from an EMBL/GenBank/DDBJ whole genome shotgun (WGS) entry which is preliminary data.</text>
</comment>
<organism evidence="1 2">
    <name type="scientific">Rhodocollybia butyracea</name>
    <dbReference type="NCBI Taxonomy" id="206335"/>
    <lineage>
        <taxon>Eukaryota</taxon>
        <taxon>Fungi</taxon>
        <taxon>Dikarya</taxon>
        <taxon>Basidiomycota</taxon>
        <taxon>Agaricomycotina</taxon>
        <taxon>Agaricomycetes</taxon>
        <taxon>Agaricomycetidae</taxon>
        <taxon>Agaricales</taxon>
        <taxon>Marasmiineae</taxon>
        <taxon>Omphalotaceae</taxon>
        <taxon>Rhodocollybia</taxon>
    </lineage>
</organism>
<accession>A0A9P5TZY4</accession>
<dbReference type="Proteomes" id="UP000772434">
    <property type="component" value="Unassembled WGS sequence"/>
</dbReference>
<sequence length="303" mass="34443">MTVNYKDFWISTVKILELITAHGERASEDSSKECCPNSSRSKMITPVCRAQHRNDKYGNKDSTGTDGEKKAKYQNCYVPGGRGGIGLRFHNLPNAITPQMIRLFAGQRIFFARSMFGQSIAQDASENSWKRADTKETLPLRKDLRKLKILVLQVYRGSWSPLVSCQNTCGSCDSDLHYLGTQFCGCGIQSKGNRVENGTSVAGGALYLDGMTTTTWDQRCPVRGDWVLKEKIKEQMVFYMQNNPILINFAAEYGWRGSQDREDSVNEQPDFYSCWLLEKLKEYTLESEYPPKENEKSRLEMEG</sequence>
<gene>
    <name evidence="1" type="ORF">BDP27DRAFT_1488735</name>
</gene>
<protein>
    <submittedName>
        <fullName evidence="1">Uncharacterized protein</fullName>
    </submittedName>
</protein>
<dbReference type="AlphaFoldDB" id="A0A9P5TZY4"/>
<name>A0A9P5TZY4_9AGAR</name>
<dbReference type="EMBL" id="JADNRY010000207">
    <property type="protein sequence ID" value="KAF9061306.1"/>
    <property type="molecule type" value="Genomic_DNA"/>
</dbReference>
<evidence type="ECO:0000313" key="2">
    <source>
        <dbReference type="Proteomes" id="UP000772434"/>
    </source>
</evidence>